<feature type="domain" description="SLH" evidence="3">
    <location>
        <begin position="157"/>
        <end position="216"/>
    </location>
</feature>
<dbReference type="InterPro" id="IPR014755">
    <property type="entry name" value="Cu-Rt/internalin_Ig-like"/>
</dbReference>
<feature type="domain" description="SLH" evidence="3">
    <location>
        <begin position="94"/>
        <end position="156"/>
    </location>
</feature>
<dbReference type="InterPro" id="IPR001119">
    <property type="entry name" value="SLH_dom"/>
</dbReference>
<proteinExistence type="predicted"/>
<dbReference type="RefSeq" id="WP_093855525.1">
    <property type="nucleotide sequence ID" value="NZ_BJVZ01000030.1"/>
</dbReference>
<name>A0A1G9X6U0_9BACI</name>
<keyword evidence="1 2" id="KW-0732">Signal</keyword>
<feature type="signal peptide" evidence="2">
    <location>
        <begin position="1"/>
        <end position="28"/>
    </location>
</feature>
<dbReference type="PROSITE" id="PS51272">
    <property type="entry name" value="SLH"/>
    <property type="match status" value="3"/>
</dbReference>
<evidence type="ECO:0000256" key="2">
    <source>
        <dbReference type="SAM" id="SignalP"/>
    </source>
</evidence>
<dbReference type="STRING" id="237069.SAMN05216498_1038"/>
<protein>
    <submittedName>
        <fullName evidence="4">S-layer homology domain-containing protein</fullName>
    </submittedName>
</protein>
<sequence>MANLRKNSRKVFATSVSAAMVASAVAPAAVSADTQDFSDLSSSDYYYDQIMAMVDAGVLNGMGNGEFQPEGSVTRGQAAQVMMGMLDLEASEDTELPFSDVPEDEWYTEAVKAVYEAEVMVGEDDEFRPEDNMTRAELAQLIYAAYDVEDAEDTELPFDDVEDTWYSDALKALYAQELIAGQDEDTFAPQENMKRGDFALLTANTDYALGSKLEKPEGYAPEVEDVSANNLKTVTVEFTQDMSDNAEAANLENYTLEDANGDKIDLADVKVDGSKATLVLEGSVDQQDNATLTVSAKLVAEKTEKEFQFSDTDIPTAEDAEVIGIRTVKVTFSEPITNAEESDLEDGFELTDEDGSSYNVDDVILQNGGKEARVSFYSDFEEGTYELSVTNDLEDYASYSVTPKTFEVDVEPDEEAPVLDDYRNATKSQITLVFNEDIAFEDENALVAYHSDYYESEDFEDEEKEVVQNDDLVEEFYHTNSSNHASKVEIDGNEVTVTFDKEHALPSGSAYVYVGGDTVKDLWDNVQEDTERITAGVELDEEAPTVEEVEQKEDTQDQFTIEFNENLNEDSAEDLDNYTVLNSDDEEVELDDAELNGKTVTITFEDDQIGEFTVVTEDIEDSAGNATANAEHDLTMKNVAPLDVSEDFEGKFYQTDADGNVTITVDFNRQMNTEGNNSVLDLSKYQIGDVVLDEIDDVSIKSVNSDQGVEINFDDEDYEDAVEEAEGTEIDFIENEGPVEVEISRVEDADGNRSDFTDTFEINNGLTNSIGAESVKVVDNDTIEVEFTDGLTDFDGDEFVVGYEGTDGFQKLDLSSVTQNELNKVTFRLAEDLTDGLNEVEAPDTDITLEVRTVDPSAETDVYKAVETEDTHSEFGTGVLLDGSTTVEDHIAPELNTDEDDYVADNVVTLTFTEDLAHNNTFAETDLVLIDEDDNKLEAGTDYEVGTSDNTLVITVTNGYTGELEISADGAEYIYDASSVANPISDFDLEVDLEAAPE</sequence>
<feature type="domain" description="SLH" evidence="3">
    <location>
        <begin position="33"/>
        <end position="93"/>
    </location>
</feature>
<dbReference type="OrthoDB" id="2079983at2"/>
<dbReference type="Gene3D" id="2.60.40.1220">
    <property type="match status" value="3"/>
</dbReference>
<dbReference type="PANTHER" id="PTHR43308">
    <property type="entry name" value="OUTER MEMBRANE PROTEIN ALPHA-RELATED"/>
    <property type="match status" value="1"/>
</dbReference>
<feature type="chain" id="PRO_5011615425" evidence="2">
    <location>
        <begin position="29"/>
        <end position="998"/>
    </location>
</feature>
<keyword evidence="5" id="KW-1185">Reference proteome</keyword>
<dbReference type="Proteomes" id="UP000199334">
    <property type="component" value="Unassembled WGS sequence"/>
</dbReference>
<reference evidence="4 5" key="1">
    <citation type="submission" date="2016-10" db="EMBL/GenBank/DDBJ databases">
        <authorList>
            <person name="de Groot N.N."/>
        </authorList>
    </citation>
    <scope>NUCLEOTIDE SEQUENCE [LARGE SCALE GENOMIC DNA]</scope>
    <source>
        <strain evidence="4 5">CGMCC 1.3442</strain>
    </source>
</reference>
<evidence type="ECO:0000313" key="5">
    <source>
        <dbReference type="Proteomes" id="UP000199334"/>
    </source>
</evidence>
<evidence type="ECO:0000259" key="3">
    <source>
        <dbReference type="PROSITE" id="PS51272"/>
    </source>
</evidence>
<dbReference type="EMBL" id="FNIG01000001">
    <property type="protein sequence ID" value="SDM92442.1"/>
    <property type="molecule type" value="Genomic_DNA"/>
</dbReference>
<dbReference type="AlphaFoldDB" id="A0A1G9X6U0"/>
<evidence type="ECO:0000313" key="4">
    <source>
        <dbReference type="EMBL" id="SDM92442.1"/>
    </source>
</evidence>
<dbReference type="Pfam" id="PF00395">
    <property type="entry name" value="SLH"/>
    <property type="match status" value="3"/>
</dbReference>
<dbReference type="InterPro" id="IPR051465">
    <property type="entry name" value="Cell_Envelope_Struct_Comp"/>
</dbReference>
<gene>
    <name evidence="4" type="ORF">SAMN05216498_1038</name>
</gene>
<evidence type="ECO:0000256" key="1">
    <source>
        <dbReference type="ARBA" id="ARBA00022729"/>
    </source>
</evidence>
<accession>A0A1G9X6U0</accession>
<organism evidence="4 5">
    <name type="scientific">Tenuibacillus multivorans</name>
    <dbReference type="NCBI Taxonomy" id="237069"/>
    <lineage>
        <taxon>Bacteria</taxon>
        <taxon>Bacillati</taxon>
        <taxon>Bacillota</taxon>
        <taxon>Bacilli</taxon>
        <taxon>Bacillales</taxon>
        <taxon>Bacillaceae</taxon>
        <taxon>Tenuibacillus</taxon>
    </lineage>
</organism>